<protein>
    <submittedName>
        <fullName evidence="1">ATP-binding cassette (ABC) Superfamily</fullName>
    </submittedName>
</protein>
<keyword evidence="1" id="KW-0067">ATP-binding</keyword>
<reference evidence="1 2" key="1">
    <citation type="journal article" date="2017" name="Genome Biol. Evol.">
        <title>Phytophthora megakarya and P. palmivora, closely related causal agents of cacao black pod rot, underwent increases in genome sizes and gene numbers by different mechanisms.</title>
        <authorList>
            <person name="Ali S.S."/>
            <person name="Shao J."/>
            <person name="Lary D.J."/>
            <person name="Kronmiller B."/>
            <person name="Shen D."/>
            <person name="Strem M.D."/>
            <person name="Amoako-Attah I."/>
            <person name="Akrofi A.Y."/>
            <person name="Begoude B.A."/>
            <person name="Ten Hoopen G.M."/>
            <person name="Coulibaly K."/>
            <person name="Kebe B.I."/>
            <person name="Melnick R.L."/>
            <person name="Guiltinan M.J."/>
            <person name="Tyler B.M."/>
            <person name="Meinhardt L.W."/>
            <person name="Bailey B.A."/>
        </authorList>
    </citation>
    <scope>NUCLEOTIDE SEQUENCE [LARGE SCALE GENOMIC DNA]</scope>
    <source>
        <strain evidence="2">sbr112.9</strain>
    </source>
</reference>
<dbReference type="OrthoDB" id="128266at2759"/>
<dbReference type="AlphaFoldDB" id="A0A2P4Y4L1"/>
<keyword evidence="2" id="KW-1185">Reference proteome</keyword>
<proteinExistence type="predicted"/>
<organism evidence="1 2">
    <name type="scientific">Phytophthora palmivora</name>
    <dbReference type="NCBI Taxonomy" id="4796"/>
    <lineage>
        <taxon>Eukaryota</taxon>
        <taxon>Sar</taxon>
        <taxon>Stramenopiles</taxon>
        <taxon>Oomycota</taxon>
        <taxon>Peronosporomycetes</taxon>
        <taxon>Peronosporales</taxon>
        <taxon>Peronosporaceae</taxon>
        <taxon>Phytophthora</taxon>
    </lineage>
</organism>
<dbReference type="EMBL" id="NCKW01005503">
    <property type="protein sequence ID" value="POM72751.1"/>
    <property type="molecule type" value="Genomic_DNA"/>
</dbReference>
<evidence type="ECO:0000313" key="1">
    <source>
        <dbReference type="EMBL" id="POM72751.1"/>
    </source>
</evidence>
<evidence type="ECO:0000313" key="2">
    <source>
        <dbReference type="Proteomes" id="UP000237271"/>
    </source>
</evidence>
<keyword evidence="1" id="KW-0547">Nucleotide-binding</keyword>
<gene>
    <name evidence="1" type="ORF">PHPALM_10484</name>
</gene>
<name>A0A2P4Y4L1_9STRA</name>
<dbReference type="Proteomes" id="UP000237271">
    <property type="component" value="Unassembled WGS sequence"/>
</dbReference>
<accession>A0A2P4Y4L1</accession>
<comment type="caution">
    <text evidence="1">The sequence shown here is derived from an EMBL/GenBank/DDBJ whole genome shotgun (WGS) entry which is preliminary data.</text>
</comment>
<dbReference type="GO" id="GO:0005524">
    <property type="term" value="F:ATP binding"/>
    <property type="evidence" value="ECO:0007669"/>
    <property type="project" value="UniProtKB-KW"/>
</dbReference>
<sequence length="106" mass="12043">MSSKKNYLLLDWLDSQSIVSVLTLSVGIFPHESHGSLRFHDQLMDPRPLTGGHTSMGAYERHLIKDVHLFLENIDAARCVLLAPPKIPFKEFTRLRKKSETKGDTL</sequence>